<evidence type="ECO:0000313" key="3">
    <source>
        <dbReference type="EMBL" id="ASQ46343.1"/>
    </source>
</evidence>
<keyword evidence="1" id="KW-0812">Transmembrane</keyword>
<reference evidence="4" key="1">
    <citation type="submission" date="2016-07" db="EMBL/GenBank/DDBJ databases">
        <authorList>
            <person name="Florea S."/>
            <person name="Webb J.S."/>
            <person name="Jaromczyk J."/>
            <person name="Schardl C.L."/>
        </authorList>
    </citation>
    <scope>NUCLEOTIDE SEQUENCE [LARGE SCALE GENOMIC DNA]</scope>
    <source>
        <strain evidence="4">CDC-D5610</strain>
    </source>
</reference>
<evidence type="ECO:0000313" key="4">
    <source>
        <dbReference type="Proteomes" id="UP000201728"/>
    </source>
</evidence>
<name>A0A222P3D3_9GAMM</name>
<feature type="transmembrane region" description="Helical" evidence="1">
    <location>
        <begin position="694"/>
        <end position="717"/>
    </location>
</feature>
<keyword evidence="1" id="KW-1133">Transmembrane helix</keyword>
<keyword evidence="1" id="KW-0472">Membrane</keyword>
<dbReference type="Proteomes" id="UP000201728">
    <property type="component" value="Chromosome"/>
</dbReference>
<organism evidence="3 4">
    <name type="scientific">Legionella clemsonensis</name>
    <dbReference type="NCBI Taxonomy" id="1867846"/>
    <lineage>
        <taxon>Bacteria</taxon>
        <taxon>Pseudomonadati</taxon>
        <taxon>Pseudomonadota</taxon>
        <taxon>Gammaproteobacteria</taxon>
        <taxon>Legionellales</taxon>
        <taxon>Legionellaceae</taxon>
        <taxon>Legionella</taxon>
    </lineage>
</organism>
<dbReference type="SUPFAM" id="SSF53850">
    <property type="entry name" value="Periplasmic binding protein-like II"/>
    <property type="match status" value="1"/>
</dbReference>
<dbReference type="Pfam" id="PF00496">
    <property type="entry name" value="SBP_bac_5"/>
    <property type="match status" value="1"/>
</dbReference>
<dbReference type="KEGG" id="lcd:clem_08960"/>
<proteinExistence type="predicted"/>
<accession>A0A222P3D3</accession>
<dbReference type="PANTHER" id="PTHR30290">
    <property type="entry name" value="PERIPLASMIC BINDING COMPONENT OF ABC TRANSPORTER"/>
    <property type="match status" value="1"/>
</dbReference>
<dbReference type="Gene3D" id="3.90.76.10">
    <property type="entry name" value="Dipeptide-binding Protein, Domain 1"/>
    <property type="match status" value="1"/>
</dbReference>
<keyword evidence="4" id="KW-1185">Reference proteome</keyword>
<sequence>MILNFRNFALEVLGRLRIMVILLLSTGFSWAGNWVLNNPYPDDDALAKIYYSSFAEQPKTLDPAKSYSSNEYQFTAQIYEPLLQYDYFIRPYKLIPLIATSMPEVRFLDKNRQPLLNPNPADIAFSVYTIHIKPGIYFQPHPALAKNQQGDHLYFNLDADYLEDHDINKLSDFKHTGTRELIADDYLYQIKRLASPSVNSPIYGLMSEHIEGFRDFGKHLPRGGFVDLRKYPMKGLHKIDDYTFEITINNLYPQFMFWLAMPFFAPIPWEADKFYSQPGMDDKNLSFDWYPIGTGPFMLTENNPNRRMVLSRNPNFRDDFFPTHGSVADEKEGFLQHAGEKLPLINEAVFILEKESIPRWNKFLQGYYDLSGISADSFDQAIQINSAGEPTLTPAMRKKKIRLVQTTDPTIFYLGFNMLDSVVGGTSERARKLRLAISIAVNYDEYIAIFYNGRGKAAQGPIPPGIFGYKEGKEGINPYVYLWEENKPKRRPIEDAKRFMREAGYPNGIDPKTHRPLILHYDAPISGGPDDKAMLDWMRKQFASIGIDLNIRATQYNRFQDKMRSGNAQIFSWGWHADYPDPENFLFMLYGPNSKVSHNGENAANYKNPRFDRLFELMKNRSNDAERQKIIDTMVGMVRHDAPWAWGINTQSLILSQQWVSPTKPNTIGTSGLKYMAIDVEQRNQLRERWNKPVLWPVGLLVLMVILLLLPLLFAYYKKERRSVPRIL</sequence>
<dbReference type="Gene3D" id="3.40.190.10">
    <property type="entry name" value="Periplasmic binding protein-like II"/>
    <property type="match status" value="1"/>
</dbReference>
<feature type="domain" description="Solute-binding protein family 5" evidence="2">
    <location>
        <begin position="180"/>
        <end position="594"/>
    </location>
</feature>
<dbReference type="Gene3D" id="3.10.105.10">
    <property type="entry name" value="Dipeptide-binding Protein, Domain 3"/>
    <property type="match status" value="1"/>
</dbReference>
<dbReference type="EMBL" id="CP016397">
    <property type="protein sequence ID" value="ASQ46343.1"/>
    <property type="molecule type" value="Genomic_DNA"/>
</dbReference>
<dbReference type="GO" id="GO:1904680">
    <property type="term" value="F:peptide transmembrane transporter activity"/>
    <property type="evidence" value="ECO:0007669"/>
    <property type="project" value="TreeGrafter"/>
</dbReference>
<evidence type="ECO:0000259" key="2">
    <source>
        <dbReference type="Pfam" id="PF00496"/>
    </source>
</evidence>
<dbReference type="InterPro" id="IPR039424">
    <property type="entry name" value="SBP_5"/>
</dbReference>
<dbReference type="InterPro" id="IPR000914">
    <property type="entry name" value="SBP_5_dom"/>
</dbReference>
<dbReference type="GO" id="GO:0015833">
    <property type="term" value="P:peptide transport"/>
    <property type="evidence" value="ECO:0007669"/>
    <property type="project" value="TreeGrafter"/>
</dbReference>
<gene>
    <name evidence="3" type="primary">hbpA</name>
    <name evidence="3" type="ORF">clem_08960</name>
</gene>
<dbReference type="CDD" id="cd08505">
    <property type="entry name" value="PBP2_NikA_DppA_OppA_like_18"/>
    <property type="match status" value="1"/>
</dbReference>
<protein>
    <submittedName>
        <fullName evidence="3">Heme-binding protein A</fullName>
    </submittedName>
</protein>
<evidence type="ECO:0000256" key="1">
    <source>
        <dbReference type="SAM" id="Phobius"/>
    </source>
</evidence>
<dbReference type="AlphaFoldDB" id="A0A222P3D3"/>